<reference evidence="8 9" key="1">
    <citation type="submission" date="2017-03" db="EMBL/GenBank/DDBJ databases">
        <title>Genomic insights into Mycobacterium simiae human colonization.</title>
        <authorList>
            <person name="Steffani J.L."/>
            <person name="Brunck M.E."/>
            <person name="Cruz E."/>
            <person name="Montiel R."/>
            <person name="Barona F."/>
        </authorList>
    </citation>
    <scope>NUCLEOTIDE SEQUENCE [LARGE SCALE GENOMIC DNA]</scope>
    <source>
        <strain evidence="8 9">MsiGto</strain>
    </source>
</reference>
<dbReference type="PROSITE" id="PS50110">
    <property type="entry name" value="RESPONSE_REGULATORY"/>
    <property type="match status" value="1"/>
</dbReference>
<keyword evidence="2" id="KW-0805">Transcription regulation</keyword>
<dbReference type="AlphaFoldDB" id="A0A1X0YFL1"/>
<feature type="domain" description="HTH luxR-type" evidence="6">
    <location>
        <begin position="147"/>
        <end position="218"/>
    </location>
</feature>
<dbReference type="CDD" id="cd17535">
    <property type="entry name" value="REC_NarL-like"/>
    <property type="match status" value="1"/>
</dbReference>
<protein>
    <submittedName>
        <fullName evidence="8">DNA-binding response regulator</fullName>
    </submittedName>
</protein>
<dbReference type="SMART" id="SM00448">
    <property type="entry name" value="REC"/>
    <property type="match status" value="1"/>
</dbReference>
<name>A0A1X0YFL1_MYCSI</name>
<evidence type="ECO:0000313" key="8">
    <source>
        <dbReference type="EMBL" id="ORJ63983.1"/>
    </source>
</evidence>
<proteinExistence type="predicted"/>
<dbReference type="PANTHER" id="PTHR43214">
    <property type="entry name" value="TWO-COMPONENT RESPONSE REGULATOR"/>
    <property type="match status" value="1"/>
</dbReference>
<dbReference type="SUPFAM" id="SSF52172">
    <property type="entry name" value="CheY-like"/>
    <property type="match status" value="1"/>
</dbReference>
<dbReference type="GO" id="GO:0006355">
    <property type="term" value="P:regulation of DNA-templated transcription"/>
    <property type="evidence" value="ECO:0007669"/>
    <property type="project" value="InterPro"/>
</dbReference>
<dbReference type="GO" id="GO:0000160">
    <property type="term" value="P:phosphorelay signal transduction system"/>
    <property type="evidence" value="ECO:0007669"/>
    <property type="project" value="InterPro"/>
</dbReference>
<dbReference type="RefSeq" id="WP_084947293.1">
    <property type="nucleotide sequence ID" value="NZ_MZZM01000005.1"/>
</dbReference>
<accession>A0A1X0YFL1</accession>
<dbReference type="InterPro" id="IPR000792">
    <property type="entry name" value="Tscrpt_reg_LuxR_C"/>
</dbReference>
<evidence type="ECO:0000313" key="9">
    <source>
        <dbReference type="Proteomes" id="UP000193040"/>
    </source>
</evidence>
<feature type="domain" description="Response regulatory" evidence="7">
    <location>
        <begin position="6"/>
        <end position="125"/>
    </location>
</feature>
<dbReference type="InterPro" id="IPR039420">
    <property type="entry name" value="WalR-like"/>
</dbReference>
<sequence>MQAGVRVVVADDDVLLREGVASLLAGSSYNVVGRVGDATSLLDVVRAEKPDLAIVDIRMPPTYTTDGLDAAMTIRQEVPTVGLVILSAHVDVEQAMQLLVSGRSAGYLLKTRVTDVGEFLDTLARIADGACVIDPALVQELVDARKQNDPLAVLSPREKQVLALMAEGRSNVGIARRLWVTESTVEKHVRSIMGKLDLQETSDDHRRVRAVITFLEAR</sequence>
<dbReference type="Pfam" id="PF00072">
    <property type="entry name" value="Response_reg"/>
    <property type="match status" value="1"/>
</dbReference>
<evidence type="ECO:0000256" key="5">
    <source>
        <dbReference type="PROSITE-ProRule" id="PRU00169"/>
    </source>
</evidence>
<gene>
    <name evidence="8" type="ORF">B5M45_01780</name>
</gene>
<dbReference type="InterPro" id="IPR058245">
    <property type="entry name" value="NreC/VraR/RcsB-like_REC"/>
</dbReference>
<dbReference type="PRINTS" id="PR00038">
    <property type="entry name" value="HTHLUXR"/>
</dbReference>
<keyword evidence="4" id="KW-0804">Transcription</keyword>
<dbReference type="Pfam" id="PF00196">
    <property type="entry name" value="GerE"/>
    <property type="match status" value="1"/>
</dbReference>
<dbReference type="SMART" id="SM00421">
    <property type="entry name" value="HTH_LUXR"/>
    <property type="match status" value="1"/>
</dbReference>
<dbReference type="GO" id="GO:0003677">
    <property type="term" value="F:DNA binding"/>
    <property type="evidence" value="ECO:0007669"/>
    <property type="project" value="UniProtKB-KW"/>
</dbReference>
<dbReference type="Gene3D" id="3.40.50.2300">
    <property type="match status" value="1"/>
</dbReference>
<dbReference type="CDD" id="cd06170">
    <property type="entry name" value="LuxR_C_like"/>
    <property type="match status" value="1"/>
</dbReference>
<feature type="modified residue" description="4-aspartylphosphate" evidence="5">
    <location>
        <position position="56"/>
    </location>
</feature>
<organism evidence="8 9">
    <name type="scientific">Mycobacterium simiae</name>
    <name type="common">Mycobacterium habana</name>
    <dbReference type="NCBI Taxonomy" id="1784"/>
    <lineage>
        <taxon>Bacteria</taxon>
        <taxon>Bacillati</taxon>
        <taxon>Actinomycetota</taxon>
        <taxon>Actinomycetes</taxon>
        <taxon>Mycobacteriales</taxon>
        <taxon>Mycobacteriaceae</taxon>
        <taxon>Mycobacterium</taxon>
        <taxon>Mycobacterium simiae complex</taxon>
    </lineage>
</organism>
<dbReference type="InterPro" id="IPR011006">
    <property type="entry name" value="CheY-like_superfamily"/>
</dbReference>
<dbReference type="PANTHER" id="PTHR43214:SF24">
    <property type="entry name" value="TRANSCRIPTIONAL REGULATORY PROTEIN NARL-RELATED"/>
    <property type="match status" value="1"/>
</dbReference>
<keyword evidence="3 8" id="KW-0238">DNA-binding</keyword>
<evidence type="ECO:0000259" key="7">
    <source>
        <dbReference type="PROSITE" id="PS50110"/>
    </source>
</evidence>
<evidence type="ECO:0000256" key="1">
    <source>
        <dbReference type="ARBA" id="ARBA00022553"/>
    </source>
</evidence>
<dbReference type="STRING" id="1784.VC42_04260"/>
<dbReference type="Proteomes" id="UP000193040">
    <property type="component" value="Unassembled WGS sequence"/>
</dbReference>
<evidence type="ECO:0000256" key="4">
    <source>
        <dbReference type="ARBA" id="ARBA00023163"/>
    </source>
</evidence>
<dbReference type="InterPro" id="IPR001789">
    <property type="entry name" value="Sig_transdc_resp-reg_receiver"/>
</dbReference>
<evidence type="ECO:0000256" key="3">
    <source>
        <dbReference type="ARBA" id="ARBA00023125"/>
    </source>
</evidence>
<evidence type="ECO:0000256" key="2">
    <source>
        <dbReference type="ARBA" id="ARBA00023015"/>
    </source>
</evidence>
<keyword evidence="1 5" id="KW-0597">Phosphoprotein</keyword>
<keyword evidence="9" id="KW-1185">Reference proteome</keyword>
<evidence type="ECO:0000259" key="6">
    <source>
        <dbReference type="PROSITE" id="PS50043"/>
    </source>
</evidence>
<dbReference type="PROSITE" id="PS50043">
    <property type="entry name" value="HTH_LUXR_2"/>
    <property type="match status" value="1"/>
</dbReference>
<comment type="caution">
    <text evidence="8">The sequence shown here is derived from an EMBL/GenBank/DDBJ whole genome shotgun (WGS) entry which is preliminary data.</text>
</comment>
<dbReference type="EMBL" id="MZZM01000005">
    <property type="protein sequence ID" value="ORJ63983.1"/>
    <property type="molecule type" value="Genomic_DNA"/>
</dbReference>
<dbReference type="PROSITE" id="PS00622">
    <property type="entry name" value="HTH_LUXR_1"/>
    <property type="match status" value="1"/>
</dbReference>